<dbReference type="InterPro" id="IPR036661">
    <property type="entry name" value="Luciferase-like_sf"/>
</dbReference>
<keyword evidence="2" id="KW-0288">FMN</keyword>
<organism evidence="6 7">
    <name type="scientific">Oryzihumus leptocrescens</name>
    <dbReference type="NCBI Taxonomy" id="297536"/>
    <lineage>
        <taxon>Bacteria</taxon>
        <taxon>Bacillati</taxon>
        <taxon>Actinomycetota</taxon>
        <taxon>Actinomycetes</taxon>
        <taxon>Micrococcales</taxon>
        <taxon>Intrasporangiaceae</taxon>
        <taxon>Oryzihumus</taxon>
    </lineage>
</organism>
<dbReference type="AlphaFoldDB" id="A0A542ZF42"/>
<dbReference type="Pfam" id="PF00296">
    <property type="entry name" value="Bac_luciferase"/>
    <property type="match status" value="1"/>
</dbReference>
<dbReference type="PANTHER" id="PTHR42847">
    <property type="entry name" value="ALKANESULFONATE MONOOXYGENASE"/>
    <property type="match status" value="1"/>
</dbReference>
<dbReference type="PANTHER" id="PTHR42847:SF4">
    <property type="entry name" value="ALKANESULFONATE MONOOXYGENASE-RELATED"/>
    <property type="match status" value="1"/>
</dbReference>
<sequence>MAMKDPVPAPIEGVAMATLRFGAYQYQHLPLDQLTARWREAERLGFDVLWNCDTLVEPDRPRHLMFDGPATLTLMAERTRTIRIGTLVTSLYFRHPATFAKSATTIDHLSSGRLEVALGVGDPSAGPAALGIHWTTAEQVSRFAEFVRLIDQLLTHEVSDFDGTYYTCTGAETIPLPLQRPRPPLTIAAHGPRMLAIAARHADSWSSWGGYDVTTEADFFRVTAERCRRFDDLCVAADRDPATIRHSVVCFPPLTPWESTAYFVDMVGRMREVGVDEFVLYWPRNWRPEALHEQQVFEQVTAETIPALRAG</sequence>
<reference evidence="6 7" key="1">
    <citation type="submission" date="2019-06" db="EMBL/GenBank/DDBJ databases">
        <title>Sequencing the genomes of 1000 actinobacteria strains.</title>
        <authorList>
            <person name="Klenk H.-P."/>
        </authorList>
    </citation>
    <scope>NUCLEOTIDE SEQUENCE [LARGE SCALE GENOMIC DNA]</scope>
    <source>
        <strain evidence="6 7">DSM 18082</strain>
    </source>
</reference>
<evidence type="ECO:0000259" key="5">
    <source>
        <dbReference type="Pfam" id="PF00296"/>
    </source>
</evidence>
<evidence type="ECO:0000313" key="6">
    <source>
        <dbReference type="EMBL" id="TQL58899.1"/>
    </source>
</evidence>
<evidence type="ECO:0000256" key="1">
    <source>
        <dbReference type="ARBA" id="ARBA00022630"/>
    </source>
</evidence>
<dbReference type="Proteomes" id="UP000319514">
    <property type="component" value="Unassembled WGS sequence"/>
</dbReference>
<dbReference type="GO" id="GO:0008726">
    <property type="term" value="F:alkanesulfonate monooxygenase activity"/>
    <property type="evidence" value="ECO:0007669"/>
    <property type="project" value="TreeGrafter"/>
</dbReference>
<dbReference type="SUPFAM" id="SSF51679">
    <property type="entry name" value="Bacterial luciferase-like"/>
    <property type="match status" value="1"/>
</dbReference>
<evidence type="ECO:0000256" key="4">
    <source>
        <dbReference type="ARBA" id="ARBA00023033"/>
    </source>
</evidence>
<protein>
    <submittedName>
        <fullName evidence="6">Luciferase-like monooxygenase</fullName>
    </submittedName>
</protein>
<keyword evidence="7" id="KW-1185">Reference proteome</keyword>
<dbReference type="InterPro" id="IPR050172">
    <property type="entry name" value="SsuD_RutA_monooxygenase"/>
</dbReference>
<dbReference type="Gene3D" id="3.20.20.30">
    <property type="entry name" value="Luciferase-like domain"/>
    <property type="match status" value="1"/>
</dbReference>
<evidence type="ECO:0000313" key="7">
    <source>
        <dbReference type="Proteomes" id="UP000319514"/>
    </source>
</evidence>
<dbReference type="GO" id="GO:0046306">
    <property type="term" value="P:alkanesulfonate catabolic process"/>
    <property type="evidence" value="ECO:0007669"/>
    <property type="project" value="TreeGrafter"/>
</dbReference>
<gene>
    <name evidence="6" type="ORF">FB474_0238</name>
</gene>
<keyword evidence="3" id="KW-0560">Oxidoreductase</keyword>
<name>A0A542ZF42_9MICO</name>
<dbReference type="InterPro" id="IPR011251">
    <property type="entry name" value="Luciferase-like_dom"/>
</dbReference>
<feature type="domain" description="Luciferase-like" evidence="5">
    <location>
        <begin position="21"/>
        <end position="242"/>
    </location>
</feature>
<comment type="caution">
    <text evidence="6">The sequence shown here is derived from an EMBL/GenBank/DDBJ whole genome shotgun (WGS) entry which is preliminary data.</text>
</comment>
<evidence type="ECO:0000256" key="3">
    <source>
        <dbReference type="ARBA" id="ARBA00023002"/>
    </source>
</evidence>
<proteinExistence type="predicted"/>
<keyword evidence="1" id="KW-0285">Flavoprotein</keyword>
<keyword evidence="4 6" id="KW-0503">Monooxygenase</keyword>
<accession>A0A542ZF42</accession>
<evidence type="ECO:0000256" key="2">
    <source>
        <dbReference type="ARBA" id="ARBA00022643"/>
    </source>
</evidence>
<dbReference type="EMBL" id="VFOQ01000001">
    <property type="protein sequence ID" value="TQL58899.1"/>
    <property type="molecule type" value="Genomic_DNA"/>
</dbReference>